<evidence type="ECO:0000313" key="2">
    <source>
        <dbReference type="EMBL" id="AFL79849.1"/>
    </source>
</evidence>
<dbReference type="KEGG" id="asl:Aeqsu_0335"/>
<dbReference type="HOGENOM" id="CLU_049314_0_0_10"/>
<dbReference type="eggNOG" id="ENOG502Z8K4">
    <property type="taxonomic scope" value="Bacteria"/>
</dbReference>
<dbReference type="OrthoDB" id="1274652at2"/>
<feature type="domain" description="DUF6602" evidence="1">
    <location>
        <begin position="40"/>
        <end position="140"/>
    </location>
</feature>
<dbReference type="Proteomes" id="UP000006049">
    <property type="component" value="Chromosome"/>
</dbReference>
<dbReference type="RefSeq" id="WP_014781107.1">
    <property type="nucleotide sequence ID" value="NC_018013.1"/>
</dbReference>
<proteinExistence type="predicted"/>
<sequence length="318" mass="36606">MKNNYGQHGWKEFHRNRKDILEEFDKILELIENRPVKVAHGIGVEASLRKWLAEFLPKKFGVTSGYIIPNLYDDSGKIYHYDIIIYNKLDSPILWVEGNQDDSEQGKYRAIPAKYILAVYEVKSRLNKENVTDSINKLNQTSNFKEQLNPLYHCGMIFIDLKLKHNNDELIIKKLFKGNEIFGFTGGTVLRFEGDETCTGLIDLHQLDPKEKPDSTEIKVKLKPLAKPIDELGIYYNEEDNLTLDEQFAGIKLVKTSENTWSFTKTYGTMYGTDILSINLSWSRSHFADFCIKLLSSLEGIAFNDKNRPSFGQIFDTA</sequence>
<reference evidence="2 3" key="1">
    <citation type="submission" date="2012-06" db="EMBL/GenBank/DDBJ databases">
        <title>The complete genome of Aequorivita sublithincola DSM 14238.</title>
        <authorList>
            <consortium name="US DOE Joint Genome Institute (JGI-PGF)"/>
            <person name="Lucas S."/>
            <person name="Copeland A."/>
            <person name="Lapidus A."/>
            <person name="Goodwin L."/>
            <person name="Pitluck S."/>
            <person name="Peters L."/>
            <person name="Munk A.C.C."/>
            <person name="Kyrpides N."/>
            <person name="Mavromatis K."/>
            <person name="Pagani I."/>
            <person name="Ivanova N."/>
            <person name="Ovchinnikova G."/>
            <person name="Zeytun A."/>
            <person name="Detter J.C."/>
            <person name="Han C."/>
            <person name="Land M."/>
            <person name="Hauser L."/>
            <person name="Markowitz V."/>
            <person name="Cheng J.-F."/>
            <person name="Hugenholtz P."/>
            <person name="Woyke T."/>
            <person name="Wu D."/>
            <person name="Tindall B."/>
            <person name="Faehnrich R."/>
            <person name="Brambilla E."/>
            <person name="Klenk H.-P."/>
            <person name="Eisen J.A."/>
        </authorList>
    </citation>
    <scope>NUCLEOTIDE SEQUENCE [LARGE SCALE GENOMIC DNA]</scope>
    <source>
        <strain evidence="3">DSM 14238 / LMG 21431 / ACAM 643 / 9-3</strain>
    </source>
</reference>
<dbReference type="STRING" id="746697.Aeqsu_0335"/>
<dbReference type="EMBL" id="CP003280">
    <property type="protein sequence ID" value="AFL79849.1"/>
    <property type="molecule type" value="Genomic_DNA"/>
</dbReference>
<organism evidence="2 3">
    <name type="scientific">Aequorivita sublithincola (strain DSM 14238 / LMG 21431 / ACAM 643 / 9-3)</name>
    <dbReference type="NCBI Taxonomy" id="746697"/>
    <lineage>
        <taxon>Bacteria</taxon>
        <taxon>Pseudomonadati</taxon>
        <taxon>Bacteroidota</taxon>
        <taxon>Flavobacteriia</taxon>
        <taxon>Flavobacteriales</taxon>
        <taxon>Flavobacteriaceae</taxon>
        <taxon>Aequorivita</taxon>
    </lineage>
</organism>
<dbReference type="Pfam" id="PF20247">
    <property type="entry name" value="DUF6602"/>
    <property type="match status" value="1"/>
</dbReference>
<evidence type="ECO:0000313" key="3">
    <source>
        <dbReference type="Proteomes" id="UP000006049"/>
    </source>
</evidence>
<dbReference type="PATRIC" id="fig|746697.3.peg.333"/>
<dbReference type="AlphaFoldDB" id="I3YS81"/>
<dbReference type="CDD" id="cd21173">
    <property type="entry name" value="NucC-like"/>
    <property type="match status" value="1"/>
</dbReference>
<evidence type="ECO:0000259" key="1">
    <source>
        <dbReference type="Pfam" id="PF20247"/>
    </source>
</evidence>
<name>I3YS81_AEQSU</name>
<dbReference type="InterPro" id="IPR046537">
    <property type="entry name" value="DUF6602"/>
</dbReference>
<protein>
    <recommendedName>
        <fullName evidence="1">DUF6602 domain-containing protein</fullName>
    </recommendedName>
</protein>
<accession>I3YS81</accession>
<gene>
    <name evidence="2" type="ordered locus">Aeqsu_0335</name>
</gene>
<keyword evidence="3" id="KW-1185">Reference proteome</keyword>